<keyword evidence="8" id="KW-1185">Reference proteome</keyword>
<dbReference type="Gene3D" id="3.90.70.10">
    <property type="entry name" value="Cysteine proteinases"/>
    <property type="match status" value="1"/>
</dbReference>
<evidence type="ECO:0000259" key="6">
    <source>
        <dbReference type="PROSITE" id="PS50030"/>
    </source>
</evidence>
<dbReference type="OMA" id="LCCPVDN"/>
<dbReference type="GO" id="GO:0016579">
    <property type="term" value="P:protein deubiquitination"/>
    <property type="evidence" value="ECO:0007669"/>
    <property type="project" value="InterPro"/>
</dbReference>
<dbReference type="GO" id="GO:0005634">
    <property type="term" value="C:nucleus"/>
    <property type="evidence" value="ECO:0007669"/>
    <property type="project" value="TreeGrafter"/>
</dbReference>
<feature type="region of interest" description="Disordered" evidence="5">
    <location>
        <begin position="1982"/>
        <end position="2011"/>
    </location>
</feature>
<evidence type="ECO:0000259" key="7">
    <source>
        <dbReference type="PROSITE" id="PS50235"/>
    </source>
</evidence>
<name>A0A915KXS8_ROMCU</name>
<feature type="compositionally biased region" description="Low complexity" evidence="5">
    <location>
        <begin position="1989"/>
        <end position="2011"/>
    </location>
</feature>
<dbReference type="Pfam" id="PF00443">
    <property type="entry name" value="UCH"/>
    <property type="match status" value="1"/>
</dbReference>
<evidence type="ECO:0000256" key="4">
    <source>
        <dbReference type="ARBA" id="ARBA00022801"/>
    </source>
</evidence>
<dbReference type="GO" id="GO:0006508">
    <property type="term" value="P:proteolysis"/>
    <property type="evidence" value="ECO:0007669"/>
    <property type="project" value="UniProtKB-KW"/>
</dbReference>
<comment type="similarity">
    <text evidence="1">Belongs to the peptidase C19 family.</text>
</comment>
<dbReference type="PROSITE" id="PS00973">
    <property type="entry name" value="USP_2"/>
    <property type="match status" value="1"/>
</dbReference>
<dbReference type="FunFam" id="3.90.70.10:FF:000022">
    <property type="entry name" value="Ubiquitin carboxyl-terminal hydrolase 24"/>
    <property type="match status" value="1"/>
</dbReference>
<dbReference type="InterPro" id="IPR028889">
    <property type="entry name" value="USP"/>
</dbReference>
<dbReference type="Pfam" id="PF25010">
    <property type="entry name" value="ARM_UBP24_USP9X-Y"/>
    <property type="match status" value="1"/>
</dbReference>
<keyword evidence="4" id="KW-0378">Hydrolase</keyword>
<dbReference type="GO" id="GO:0005829">
    <property type="term" value="C:cytosol"/>
    <property type="evidence" value="ECO:0007669"/>
    <property type="project" value="TreeGrafter"/>
</dbReference>
<dbReference type="InterPro" id="IPR001394">
    <property type="entry name" value="Peptidase_C19_UCH"/>
</dbReference>
<dbReference type="InterPro" id="IPR050164">
    <property type="entry name" value="Peptidase_C19"/>
</dbReference>
<evidence type="ECO:0000256" key="2">
    <source>
        <dbReference type="ARBA" id="ARBA00022670"/>
    </source>
</evidence>
<protein>
    <submittedName>
        <fullName evidence="9">Ubiquitinyl hydrolase 1</fullName>
    </submittedName>
</protein>
<keyword evidence="2" id="KW-0645">Protease</keyword>
<feature type="domain" description="USP" evidence="7">
    <location>
        <begin position="1623"/>
        <end position="1979"/>
    </location>
</feature>
<evidence type="ECO:0000313" key="8">
    <source>
        <dbReference type="Proteomes" id="UP000887565"/>
    </source>
</evidence>
<dbReference type="WBParaSite" id="nRc.2.0.1.t42306-RA">
    <property type="protein sequence ID" value="nRc.2.0.1.t42306-RA"/>
    <property type="gene ID" value="nRc.2.0.1.g42306"/>
</dbReference>
<keyword evidence="3" id="KW-0833">Ubl conjugation pathway</keyword>
<evidence type="ECO:0000256" key="5">
    <source>
        <dbReference type="SAM" id="MobiDB-lite"/>
    </source>
</evidence>
<dbReference type="InterPro" id="IPR056850">
    <property type="entry name" value="ARM_UBP34_24_USP9X_Y"/>
</dbReference>
<sequence>MLTNSFAKSTDLAKKQWMDSSPSRFHLLIGRLDMQIQDDENVCILVSMGFYNVQDNKRALELSHNDISEAVCYLTGEYPGLIDLTVTEITCTTALNDNKDNGKMDVDNPESQHFPVAHFLDLESRVLSTSFHVPFTKFDSLEKCLNVAKRLAKDGLLESDPDCSRFVDVCFLKPCLDKLLTVQGVNRMNVDTLESIFHILQSFVDLVCFRMAFDPVPVSLFDCLSLVFDPQTIFNTKNYRKKLDKVCFERELGLDLVDYAINSSSDPQSEFFLEPCGYLIDLIDRFGVRGGFDMICKKFCVGAKISFTEMDQLLKPFAICVDFLNRPIVGHVFINCISFSLQKVEETIEADSIFQSENAESAITLLAYCKIIAMHLLKDENLGQKSEALQFKIIFFLMKSTNYGCRMLALKTSWDVESDRNREKLAALLCKIGQEADHYVYCFEKAAELLWMLAHQVGLPTSLLNACLELHLSIVGVSSRAHLAKEYVNKCFEDIQEGSFAYLATFHLLKMLQTIKTTSGSNKTHKAILENLVNKKSLIEALCSNLDRASEEVCEFFERMSKNGDDMIVDTPSATAIKDKTFDADIVLQSGYSYKQHVDQVLNFLRFALAEGNMYLSSSRCIELWNTLIVKSTGIDYAQDACFNFFLNGSDDIDDADTPEVFKKCIETLQPNQFTPIGFYCFEKYFKRANVVLKNLRNSSSADSTEVDDLNLIGLEKLRLISLNCTDSLVAEKAIQLLISIHYDWPSDRLRQKYRDQKSDLDLKFLGSLKNDLLGFLTQLKTGESIEIGIFRNIARILQIIRVFLLNARKTSAPYCPSHCAPSIVPHGASFCSKLISLDAEFDDQSKIRNEAEKANECIARLEFIADLNEMMGCLKERLVAAFQLDLGAVSFHVENEELEYSADYNILRNVFARFIPNETRNFDGGDGILRTDIKIVIKQRSKSIFTRLTPRKTSIGDNGFMSRPSSSCCISPRLNDYEKIVQALYQDKSALQLLFELADLGDAIVTDYCRLLLLDLPTDQRLLEKIDNLGYSTSAGIVPDVSASSKINFDHLSSVFECSKLFRMLYNLETLSSRLLPLHQSEWVSLRHGTLNFTKQLVGNHPLIEFLTLILKNDVASSINDLALRQSICGVVIQILRFLLCERSNLHLILENQRENVVKFYKTGIISINGATSHTSLLNPSPTPITPLNSAPTDQLFWLTLHIDDKSTKFLSSFNSQRLDELIEVLRYLTWSGAGTRLASNSRQVPLMNREIPNLMDAVSGRISESSAESTSDSEAAVSFLNVPMNLSSGNNYSILEIETACESFVFLIDLLNKRQDSIKSLFAMKFFRKFLLDCLLIVPNQHLRRTIRVHFLRLVKSSDLCLTLSASSLNEDNSNASTPGDSAMINGSSLDSSLIVVLFNVLQKSPVPLWGSTLKARSTARRLFAQCEEFFCLKNELLRSMTSDERSRIVPSLTQMLELEIDWISNFSCECSRTGLNSQESNRIICEVAPLLTGHLKNAKVLLELLPIKFKEECGAKLIKLLIEEFLFSSSQAVLRSKNGQGYDVRLIDANSAAGNSKCKTVGNRLAAYDLILELSKNCFKCYENVTKLLLTLNHQWSSDLNAEYEYAPLIDTKDANFGFVGLKNASATCYMNAILQQFFMEPGLIDSLLPIDLSSPLFKEIQRLFGHLKMSRQKFYEPRNFWNVFQFFGRPVNVREQQDAFEFYTCLVDQVDELLKNNEQQQIFKTRYQGAFSDQKICQGCPHRYEKDESFYSLNLPIKGHNLEEALNNFVKGELLEGDNAYLCELCNEKRTTVKRTCIKKCPPVVAIQLKRFYFDYNENRIIKSNDKFEIQCLSVCSLYKTYRFSSTTVSLCDSASTSLCPSAKKIHFTPVENVPKNDETAMFELVGVVVHSGQASAGHYYSFIKDRRPESVENGTKNKWFKFNDTTIEQVDMTPEFMEHELFGGTYKASTDKHSSFPEDRIRFWNAYMLFYSRVESSSKDFKSTRMTSKRSVSVSSPSGVSPRTKK</sequence>
<evidence type="ECO:0000256" key="1">
    <source>
        <dbReference type="ARBA" id="ARBA00009085"/>
    </source>
</evidence>
<dbReference type="SUPFAM" id="SSF46934">
    <property type="entry name" value="UBA-like"/>
    <property type="match status" value="1"/>
</dbReference>
<dbReference type="PANTHER" id="PTHR24006:SF943">
    <property type="entry name" value="UBIQUITIN CARBOXYL-TERMINAL HYDROLASE PUF"/>
    <property type="match status" value="1"/>
</dbReference>
<dbReference type="GO" id="GO:0004843">
    <property type="term" value="F:cysteine-type deubiquitinase activity"/>
    <property type="evidence" value="ECO:0007669"/>
    <property type="project" value="InterPro"/>
</dbReference>
<dbReference type="InterPro" id="IPR018200">
    <property type="entry name" value="USP_CS"/>
</dbReference>
<feature type="domain" description="UBA" evidence="6">
    <location>
        <begin position="36"/>
        <end position="77"/>
    </location>
</feature>
<evidence type="ECO:0000256" key="3">
    <source>
        <dbReference type="ARBA" id="ARBA00022786"/>
    </source>
</evidence>
<proteinExistence type="inferred from homology"/>
<accession>A0A915KXS8</accession>
<dbReference type="PROSITE" id="PS50235">
    <property type="entry name" value="USP_3"/>
    <property type="match status" value="1"/>
</dbReference>
<dbReference type="PANTHER" id="PTHR24006">
    <property type="entry name" value="UBIQUITIN CARBOXYL-TERMINAL HYDROLASE"/>
    <property type="match status" value="1"/>
</dbReference>
<dbReference type="InterPro" id="IPR009060">
    <property type="entry name" value="UBA-like_sf"/>
</dbReference>
<dbReference type="PROSITE" id="PS50030">
    <property type="entry name" value="UBA"/>
    <property type="match status" value="1"/>
</dbReference>
<dbReference type="Gene3D" id="1.10.8.10">
    <property type="entry name" value="DNA helicase RuvA subunit, C-terminal domain"/>
    <property type="match status" value="1"/>
</dbReference>
<organism evidence="8 9">
    <name type="scientific">Romanomermis culicivorax</name>
    <name type="common">Nematode worm</name>
    <dbReference type="NCBI Taxonomy" id="13658"/>
    <lineage>
        <taxon>Eukaryota</taxon>
        <taxon>Metazoa</taxon>
        <taxon>Ecdysozoa</taxon>
        <taxon>Nematoda</taxon>
        <taxon>Enoplea</taxon>
        <taxon>Dorylaimia</taxon>
        <taxon>Mermithida</taxon>
        <taxon>Mermithoidea</taxon>
        <taxon>Mermithidae</taxon>
        <taxon>Romanomermis</taxon>
    </lineage>
</organism>
<reference evidence="9" key="1">
    <citation type="submission" date="2022-11" db="UniProtKB">
        <authorList>
            <consortium name="WormBaseParasite"/>
        </authorList>
    </citation>
    <scope>IDENTIFICATION</scope>
</reference>
<dbReference type="InterPro" id="IPR038765">
    <property type="entry name" value="Papain-like_cys_pep_sf"/>
</dbReference>
<dbReference type="Proteomes" id="UP000887565">
    <property type="component" value="Unplaced"/>
</dbReference>
<dbReference type="SUPFAM" id="SSF54001">
    <property type="entry name" value="Cysteine proteinases"/>
    <property type="match status" value="1"/>
</dbReference>
<evidence type="ECO:0000313" key="9">
    <source>
        <dbReference type="WBParaSite" id="nRc.2.0.1.t42306-RA"/>
    </source>
</evidence>
<dbReference type="InterPro" id="IPR015940">
    <property type="entry name" value="UBA"/>
</dbReference>